<accession>A0A319EBZ2</accession>
<dbReference type="Proteomes" id="UP000248423">
    <property type="component" value="Unassembled WGS sequence"/>
</dbReference>
<dbReference type="STRING" id="1448318.A0A319EBZ2"/>
<dbReference type="InterPro" id="IPR011009">
    <property type="entry name" value="Kinase-like_dom_sf"/>
</dbReference>
<dbReference type="SUPFAM" id="SSF56112">
    <property type="entry name" value="Protein kinase-like (PK-like)"/>
    <property type="match status" value="1"/>
</dbReference>
<dbReference type="AlphaFoldDB" id="A0A319EBZ2"/>
<organism evidence="1 2">
    <name type="scientific">Aspergillus sclerotiicarbonarius (strain CBS 121057 / IBT 28362)</name>
    <dbReference type="NCBI Taxonomy" id="1448318"/>
    <lineage>
        <taxon>Eukaryota</taxon>
        <taxon>Fungi</taxon>
        <taxon>Dikarya</taxon>
        <taxon>Ascomycota</taxon>
        <taxon>Pezizomycotina</taxon>
        <taxon>Eurotiomycetes</taxon>
        <taxon>Eurotiomycetidae</taxon>
        <taxon>Eurotiales</taxon>
        <taxon>Aspergillaceae</taxon>
        <taxon>Aspergillus</taxon>
        <taxon>Aspergillus subgen. Circumdati</taxon>
    </lineage>
</organism>
<evidence type="ECO:0000313" key="1">
    <source>
        <dbReference type="EMBL" id="PYI07010.1"/>
    </source>
</evidence>
<dbReference type="Gene3D" id="1.10.510.10">
    <property type="entry name" value="Transferase(Phosphotransferase) domain 1"/>
    <property type="match status" value="1"/>
</dbReference>
<evidence type="ECO:0008006" key="3">
    <source>
        <dbReference type="Google" id="ProtNLM"/>
    </source>
</evidence>
<sequence>MELNQVDPLEILFKERLVMSEFSSIFLVVVRAQLCVMKVHHGRGPREHYEPVDRELDIHVREYTAYCRLKSKGLCGRVVPNLLGRLRKFDPKLCRPHLDTFTGDKYLPSALFLQYIPQMEMIQLHNFSENRMDNLIMGIQAIHQALVRHRDPKPRNMMVLKDDPRRVMWIDFDRAETYDEDTITDRQEELLAEEEDIVRELKECLQADCLGGELKESYLFYC</sequence>
<protein>
    <recommendedName>
        <fullName evidence="3">Protein kinase domain-containing protein</fullName>
    </recommendedName>
</protein>
<name>A0A319EBZ2_ASPSB</name>
<dbReference type="EMBL" id="KZ826345">
    <property type="protein sequence ID" value="PYI07010.1"/>
    <property type="molecule type" value="Genomic_DNA"/>
</dbReference>
<gene>
    <name evidence="1" type="ORF">BO78DRAFT_406967</name>
</gene>
<keyword evidence="2" id="KW-1185">Reference proteome</keyword>
<proteinExistence type="predicted"/>
<dbReference type="VEuPathDB" id="FungiDB:BO78DRAFT_406967"/>
<reference evidence="1 2" key="1">
    <citation type="submission" date="2018-02" db="EMBL/GenBank/DDBJ databases">
        <title>The genomes of Aspergillus section Nigri reveals drivers in fungal speciation.</title>
        <authorList>
            <consortium name="DOE Joint Genome Institute"/>
            <person name="Vesth T.C."/>
            <person name="Nybo J."/>
            <person name="Theobald S."/>
            <person name="Brandl J."/>
            <person name="Frisvad J.C."/>
            <person name="Nielsen K.F."/>
            <person name="Lyhne E.K."/>
            <person name="Kogle M.E."/>
            <person name="Kuo A."/>
            <person name="Riley R."/>
            <person name="Clum A."/>
            <person name="Nolan M."/>
            <person name="Lipzen A."/>
            <person name="Salamov A."/>
            <person name="Henrissat B."/>
            <person name="Wiebenga A."/>
            <person name="De vries R.P."/>
            <person name="Grigoriev I.V."/>
            <person name="Mortensen U.H."/>
            <person name="Andersen M.R."/>
            <person name="Baker S.E."/>
        </authorList>
    </citation>
    <scope>NUCLEOTIDE SEQUENCE [LARGE SCALE GENOMIC DNA]</scope>
    <source>
        <strain evidence="1 2">CBS 121057</strain>
    </source>
</reference>
<dbReference type="OrthoDB" id="4185642at2759"/>
<evidence type="ECO:0000313" key="2">
    <source>
        <dbReference type="Proteomes" id="UP000248423"/>
    </source>
</evidence>